<name>E6UII4_RUMA7</name>
<reference evidence="3 4" key="1">
    <citation type="journal article" date="2011" name="J. Bacteriol.">
        <title>Complete genome of the cellulolytic ruminal bacterium Ruminococcus albus 7.</title>
        <authorList>
            <person name="Suen G."/>
            <person name="Stevenson D.M."/>
            <person name="Bruce D.C."/>
            <person name="Chertkov O."/>
            <person name="Copeland A."/>
            <person name="Cheng J.F."/>
            <person name="Detter C."/>
            <person name="Detter J.C."/>
            <person name="Goodwin L.A."/>
            <person name="Han C.S."/>
            <person name="Hauser L.J."/>
            <person name="Ivanova N.N."/>
            <person name="Kyrpides N.C."/>
            <person name="Land M.L."/>
            <person name="Lapidus A."/>
            <person name="Lucas S."/>
            <person name="Ovchinnikova G."/>
            <person name="Pitluck S."/>
            <person name="Tapia R."/>
            <person name="Woyke T."/>
            <person name="Boyum J."/>
            <person name="Mead D."/>
            <person name="Weimer P.J."/>
        </authorList>
    </citation>
    <scope>NUCLEOTIDE SEQUENCE [LARGE SCALE GENOMIC DNA]</scope>
    <source>
        <strain evidence="4">ATCC 27210 / DSM 20455 / JCM 14654 / NCDO 2250 / 7</strain>
    </source>
</reference>
<dbReference type="PROSITE" id="PS51257">
    <property type="entry name" value="PROKAR_LIPOPROTEIN"/>
    <property type="match status" value="1"/>
</dbReference>
<organism evidence="3 4">
    <name type="scientific">Ruminococcus albus (strain ATCC 27210 / DSM 20455 / JCM 14654 / NCDO 2250 / 7)</name>
    <dbReference type="NCBI Taxonomy" id="697329"/>
    <lineage>
        <taxon>Bacteria</taxon>
        <taxon>Bacillati</taxon>
        <taxon>Bacillota</taxon>
        <taxon>Clostridia</taxon>
        <taxon>Eubacteriales</taxon>
        <taxon>Oscillospiraceae</taxon>
        <taxon>Ruminococcus</taxon>
    </lineage>
</organism>
<dbReference type="KEGG" id="ral:Rumal_2863"/>
<dbReference type="Proteomes" id="UP000006919">
    <property type="component" value="Chromosome"/>
</dbReference>
<dbReference type="EMBL" id="CP002403">
    <property type="protein sequence ID" value="ADU23329.1"/>
    <property type="molecule type" value="Genomic_DNA"/>
</dbReference>
<evidence type="ECO:0000313" key="4">
    <source>
        <dbReference type="Proteomes" id="UP000006919"/>
    </source>
</evidence>
<feature type="compositionally biased region" description="Polar residues" evidence="1">
    <location>
        <begin position="20"/>
        <end position="35"/>
    </location>
</feature>
<evidence type="ECO:0000256" key="1">
    <source>
        <dbReference type="SAM" id="MobiDB-lite"/>
    </source>
</evidence>
<feature type="signal peptide" evidence="2">
    <location>
        <begin position="1"/>
        <end position="19"/>
    </location>
</feature>
<feature type="region of interest" description="Disordered" evidence="1">
    <location>
        <begin position="20"/>
        <end position="43"/>
    </location>
</feature>
<dbReference type="STRING" id="697329.Rumal_2863"/>
<gene>
    <name evidence="3" type="ordered locus">Rumal_2863</name>
</gene>
<dbReference type="HOGENOM" id="CLU_2510661_0_0_9"/>
<keyword evidence="2" id="KW-0732">Signal</keyword>
<dbReference type="RefSeq" id="WP_013499439.1">
    <property type="nucleotide sequence ID" value="NC_014833.1"/>
</dbReference>
<evidence type="ECO:0000256" key="2">
    <source>
        <dbReference type="SAM" id="SignalP"/>
    </source>
</evidence>
<evidence type="ECO:0000313" key="3">
    <source>
        <dbReference type="EMBL" id="ADU23329.1"/>
    </source>
</evidence>
<feature type="chain" id="PRO_5039067212" evidence="2">
    <location>
        <begin position="20"/>
        <end position="85"/>
    </location>
</feature>
<dbReference type="OrthoDB" id="1827311at2"/>
<proteinExistence type="predicted"/>
<protein>
    <submittedName>
        <fullName evidence="3">Carbohydrate binding module family 32 domain protein</fullName>
    </submittedName>
</protein>
<sequence precursor="true">MRKAAFVSILVFLLGGCSAGSGNTDSGGENNSATVEEQVGNRENDRLYVEENGSGSLIYVSDDGRTDERMGCDNGHCVLSLGLAN</sequence>
<dbReference type="AlphaFoldDB" id="E6UII4"/>
<accession>E6UII4</accession>